<comment type="caution">
    <text evidence="1">The sequence shown here is derived from an EMBL/GenBank/DDBJ whole genome shotgun (WGS) entry which is preliminary data.</text>
</comment>
<keyword evidence="2" id="KW-1185">Reference proteome</keyword>
<accession>A0ABW4R0A9</accession>
<reference evidence="2" key="1">
    <citation type="journal article" date="2019" name="Int. J. Syst. Evol. Microbiol.">
        <title>The Global Catalogue of Microorganisms (GCM) 10K type strain sequencing project: providing services to taxonomists for standard genome sequencing and annotation.</title>
        <authorList>
            <consortium name="The Broad Institute Genomics Platform"/>
            <consortium name="The Broad Institute Genome Sequencing Center for Infectious Disease"/>
            <person name="Wu L."/>
            <person name="Ma J."/>
        </authorList>
    </citation>
    <scope>NUCLEOTIDE SEQUENCE [LARGE SCALE GENOMIC DNA]</scope>
    <source>
        <strain evidence="2">CGMCC 1.15795</strain>
    </source>
</reference>
<dbReference type="Proteomes" id="UP001597197">
    <property type="component" value="Unassembled WGS sequence"/>
</dbReference>
<proteinExistence type="predicted"/>
<evidence type="ECO:0000313" key="2">
    <source>
        <dbReference type="Proteomes" id="UP001597197"/>
    </source>
</evidence>
<organism evidence="1 2">
    <name type="scientific">Hymenobacter bucti</name>
    <dbReference type="NCBI Taxonomy" id="1844114"/>
    <lineage>
        <taxon>Bacteria</taxon>
        <taxon>Pseudomonadati</taxon>
        <taxon>Bacteroidota</taxon>
        <taxon>Cytophagia</taxon>
        <taxon>Cytophagales</taxon>
        <taxon>Hymenobacteraceae</taxon>
        <taxon>Hymenobacter</taxon>
    </lineage>
</organism>
<dbReference type="RefSeq" id="WP_382317465.1">
    <property type="nucleotide sequence ID" value="NZ_JBHUFD010000018.1"/>
</dbReference>
<gene>
    <name evidence="1" type="ORF">ACFSDX_21850</name>
</gene>
<evidence type="ECO:0000313" key="1">
    <source>
        <dbReference type="EMBL" id="MFD1875094.1"/>
    </source>
</evidence>
<name>A0ABW4R0A9_9BACT</name>
<dbReference type="EMBL" id="JBHUFD010000018">
    <property type="protein sequence ID" value="MFD1875094.1"/>
    <property type="molecule type" value="Genomic_DNA"/>
</dbReference>
<protein>
    <recommendedName>
        <fullName evidence="3">Antitoxin VbhA domain-containing protein</fullName>
    </recommendedName>
</protein>
<sequence length="73" mass="8275">MNYAFPAQQSLPVSSLVTEQSRQRLIKAVISYKQGTAYTTEPAQRHLLNQFVQGRLTIDEVVYYLETTAASPR</sequence>
<evidence type="ECO:0008006" key="3">
    <source>
        <dbReference type="Google" id="ProtNLM"/>
    </source>
</evidence>